<reference evidence="18" key="1">
    <citation type="submission" date="2025-08" db="UniProtKB">
        <authorList>
            <consortium name="Ensembl"/>
        </authorList>
    </citation>
    <scope>IDENTIFICATION</scope>
</reference>
<feature type="domain" description="Ribophorin II second" evidence="16">
    <location>
        <begin position="404"/>
        <end position="502"/>
    </location>
</feature>
<dbReference type="GO" id="GO:0006487">
    <property type="term" value="P:protein N-linked glycosylation"/>
    <property type="evidence" value="ECO:0007669"/>
    <property type="project" value="UniProtKB-UniRule"/>
</dbReference>
<protein>
    <recommendedName>
        <fullName evidence="5 12">Dolichyl-diphosphooligosaccharide--protein glycosyltransferase subunit 2</fullName>
    </recommendedName>
    <alternativeName>
        <fullName evidence="12">Ribophorin-2</fullName>
    </alternativeName>
</protein>
<evidence type="ECO:0000256" key="5">
    <source>
        <dbReference type="ARBA" id="ARBA00017612"/>
    </source>
</evidence>
<evidence type="ECO:0000256" key="12">
    <source>
        <dbReference type="RuleBase" id="RU366029"/>
    </source>
</evidence>
<evidence type="ECO:0000256" key="3">
    <source>
        <dbReference type="ARBA" id="ARBA00004922"/>
    </source>
</evidence>
<comment type="subcellular location">
    <subcellularLocation>
        <location evidence="2 12">Endoplasmic reticulum membrane</location>
        <topology evidence="2 12">Multi-pass membrane protein</topology>
    </subcellularLocation>
</comment>
<feature type="domain" description="Ribophorin II N-terminal" evidence="14">
    <location>
        <begin position="202"/>
        <end position="396"/>
    </location>
</feature>
<keyword evidence="8 12" id="KW-0256">Endoplasmic reticulum</keyword>
<evidence type="ECO:0000256" key="2">
    <source>
        <dbReference type="ARBA" id="ARBA00004477"/>
    </source>
</evidence>
<evidence type="ECO:0000259" key="16">
    <source>
        <dbReference type="Pfam" id="PF23861"/>
    </source>
</evidence>
<dbReference type="GO" id="GO:0008250">
    <property type="term" value="C:oligosaccharyltransferase complex"/>
    <property type="evidence" value="ECO:0007669"/>
    <property type="project" value="UniProtKB-UniRule"/>
</dbReference>
<comment type="similarity">
    <text evidence="4 12">Belongs to the SWP1 family.</text>
</comment>
<sequence>MLLTQMLCKSIKTSFIGQLLKTKTTFGENRHNFLIKSKRTNKLPGKASNTTLPTPPNPSHSFKIRRAADRRLSDSVIGQSQQAPSRAHPRRRVQPRASGAQNRALRSGRFQVGHSEGGNGPVREDRGALCAEGLAFWPRLLGEARFRGTAWTDLCLEPIPARGVCCESRASPPARSWSHFPERKSACGSGPGGTCSEEWRRRKACTFIKSNLDPSNVDSLFYAAQSSQALSGCEISISNETKDLLLAAVSEDSSVTQIYHAVAALSGFGLPLASQEALGALTARLSKEETVLATVQALQTASYLSQQADLRSIVEEIEDLVARLDELGGVYLQFEEGLETTALFVAATYKLMDHVGTEPSIKEDQVIQLMNTIFSKKNFESLPEAFSVASAAAALSQNRYHVPVVVVPEGSPSDTQEQAFLRLQVTNVLSQPLTQATVKLEHAKSVASRATVLQKTSFTPVGDVFELNFVNVKFSSGYYDFSVKVEGDNRYIANTVELRVKISTEVGITNVDLSTVDKDQSIAPKTTRVTYPAKAKGAFIADSHQNFALFFQLVDVNTGAELTPHQTFVRLHNQKTGQEVVFVAEPDSKNVYRFELDTSERKIEFDSASGTYTLYLIIGDATLKNPIHWNVADVVIRFPEEDAPSTVLSKNLFTAKQEIQHLFREPEKRPPTVVSNTFTALILSPLLLLFALWIRIGANISNFTFAPSTIIFHLGHAAMLGLMYVYWTQLNMFQTLKYLAILGSVTFLAGNRMLAQQAIKRIAAEQSSRLAKYRTLRTAH</sequence>
<dbReference type="Pfam" id="PF25147">
    <property type="entry name" value="Ribophorin_II_C"/>
    <property type="match status" value="1"/>
</dbReference>
<evidence type="ECO:0000313" key="19">
    <source>
        <dbReference type="Proteomes" id="UP000694726"/>
    </source>
</evidence>
<evidence type="ECO:0000259" key="14">
    <source>
        <dbReference type="Pfam" id="PF05817"/>
    </source>
</evidence>
<dbReference type="InterPro" id="IPR056790">
    <property type="entry name" value="Ribophorin_II_C"/>
</dbReference>
<feature type="region of interest" description="Disordered" evidence="13">
    <location>
        <begin position="73"/>
        <end position="124"/>
    </location>
</feature>
<feature type="region of interest" description="Disordered" evidence="13">
    <location>
        <begin position="36"/>
        <end position="61"/>
    </location>
</feature>
<evidence type="ECO:0000256" key="10">
    <source>
        <dbReference type="ARBA" id="ARBA00023136"/>
    </source>
</evidence>
<dbReference type="InterPro" id="IPR008814">
    <property type="entry name" value="Swp1"/>
</dbReference>
<evidence type="ECO:0000259" key="17">
    <source>
        <dbReference type="Pfam" id="PF25147"/>
    </source>
</evidence>
<organism evidence="18 19">
    <name type="scientific">Sus scrofa</name>
    <name type="common">Pig</name>
    <dbReference type="NCBI Taxonomy" id="9823"/>
    <lineage>
        <taxon>Eukaryota</taxon>
        <taxon>Metazoa</taxon>
        <taxon>Chordata</taxon>
        <taxon>Craniata</taxon>
        <taxon>Vertebrata</taxon>
        <taxon>Euteleostomi</taxon>
        <taxon>Mammalia</taxon>
        <taxon>Eutheria</taxon>
        <taxon>Laurasiatheria</taxon>
        <taxon>Artiodactyla</taxon>
        <taxon>Suina</taxon>
        <taxon>Suidae</taxon>
        <taxon>Sus</taxon>
    </lineage>
</organism>
<name>A0A8D0MSB7_PIG</name>
<accession>A0A8D0MSB7</accession>
<feature type="domain" description="Ribophorin II C-terminal" evidence="17">
    <location>
        <begin position="663"/>
        <end position="761"/>
    </location>
</feature>
<dbReference type="Pfam" id="PF05817">
    <property type="entry name" value="Ribophorin_II"/>
    <property type="match status" value="1"/>
</dbReference>
<evidence type="ECO:0000256" key="1">
    <source>
        <dbReference type="ARBA" id="ARBA00002791"/>
    </source>
</evidence>
<dbReference type="Ensembl" id="ENSSSCT00015018278.1">
    <property type="protein sequence ID" value="ENSSSCP00015007241.1"/>
    <property type="gene ID" value="ENSSSCG00015013752.1"/>
</dbReference>
<keyword evidence="6 12" id="KW-0812">Transmembrane</keyword>
<evidence type="ECO:0000256" key="13">
    <source>
        <dbReference type="SAM" id="MobiDB-lite"/>
    </source>
</evidence>
<evidence type="ECO:0000313" key="18">
    <source>
        <dbReference type="Ensembl" id="ENSSSCP00015007241.1"/>
    </source>
</evidence>
<dbReference type="Pfam" id="PF23861">
    <property type="entry name" value="Ribophorin_II_2nd"/>
    <property type="match status" value="1"/>
</dbReference>
<dbReference type="AlphaFoldDB" id="A0A8D0MSB7"/>
<dbReference type="InterPro" id="IPR055375">
    <property type="entry name" value="Ribophorin_II_2nd"/>
</dbReference>
<evidence type="ECO:0000259" key="15">
    <source>
        <dbReference type="Pfam" id="PF23860"/>
    </source>
</evidence>
<evidence type="ECO:0000256" key="6">
    <source>
        <dbReference type="ARBA" id="ARBA00022692"/>
    </source>
</evidence>
<dbReference type="Pfam" id="PF23860">
    <property type="entry name" value="Ribophorin_II_3rd"/>
    <property type="match status" value="1"/>
</dbReference>
<evidence type="ECO:0000256" key="7">
    <source>
        <dbReference type="ARBA" id="ARBA00022729"/>
    </source>
</evidence>
<dbReference type="PANTHER" id="PTHR12640:SF0">
    <property type="entry name" value="DOLICHYL-DIPHOSPHOOLIGOSACCHARIDE--PROTEIN GLYCOSYLTRANSFERASE SUBUNIT 2"/>
    <property type="match status" value="1"/>
</dbReference>
<feature type="domain" description="Ribophorin II third" evidence="15">
    <location>
        <begin position="510"/>
        <end position="635"/>
    </location>
</feature>
<dbReference type="PANTHER" id="PTHR12640">
    <property type="entry name" value="RIBOPHORIN II"/>
    <property type="match status" value="1"/>
</dbReference>
<keyword evidence="10 12" id="KW-0472">Membrane</keyword>
<evidence type="ECO:0000256" key="9">
    <source>
        <dbReference type="ARBA" id="ARBA00022989"/>
    </source>
</evidence>
<evidence type="ECO:0000256" key="4">
    <source>
        <dbReference type="ARBA" id="ARBA00009038"/>
    </source>
</evidence>
<gene>
    <name evidence="18" type="primary">RPN2</name>
</gene>
<feature type="transmembrane region" description="Helical" evidence="12">
    <location>
        <begin position="705"/>
        <end position="726"/>
    </location>
</feature>
<dbReference type="Proteomes" id="UP000694726">
    <property type="component" value="Unplaced"/>
</dbReference>
<evidence type="ECO:0000256" key="8">
    <source>
        <dbReference type="ARBA" id="ARBA00022824"/>
    </source>
</evidence>
<feature type="transmembrane region" description="Helical" evidence="12">
    <location>
        <begin position="738"/>
        <end position="755"/>
    </location>
</feature>
<dbReference type="UniPathway" id="UPA00378"/>
<feature type="transmembrane region" description="Helical" evidence="12">
    <location>
        <begin position="673"/>
        <end position="693"/>
    </location>
</feature>
<dbReference type="InterPro" id="IPR055374">
    <property type="entry name" value="Ribophorin_II_3rd"/>
</dbReference>
<evidence type="ECO:0000256" key="11">
    <source>
        <dbReference type="ARBA" id="ARBA00046750"/>
    </source>
</evidence>
<dbReference type="InterPro" id="IPR055373">
    <property type="entry name" value="Ribophorin_II_N"/>
</dbReference>
<keyword evidence="9 12" id="KW-1133">Transmembrane helix</keyword>
<keyword evidence="7" id="KW-0732">Signal</keyword>
<comment type="function">
    <text evidence="1 12">Subunit of the oligosaccharyl transferase (OST) complex that catalyzes the initial transfer of a defined glycan (Glc(3)Man(9)GlcNAc(2) in eukaryotes) from the lipid carrier dolichol-pyrophosphate to an asparagine residue within an Asn-X-Ser/Thr consensus motif in nascent polypeptide chains, the first step in protein N-glycosylation. N-glycosylation occurs cotranslationally and the complex associates with the Sec61 complex at the channel-forming translocon complex that mediates protein translocation across the endoplasmic reticulum (ER). All subunits are required for a maximal enzyme activity.</text>
</comment>
<comment type="pathway">
    <text evidence="3 12">Protein modification; protein glycosylation.</text>
</comment>
<proteinExistence type="inferred from homology"/>
<comment type="subunit">
    <text evidence="11">Component of the oligosaccharyltransferase (OST) complex. OST exists in two different complex forms which contain common core subunits RPN1, RPN2, OST48, OST4, DAD1 and TMEM258, either STT3A or STT3B as catalytic subunits, and form-specific accessory subunits. STT3A complex assembly occurs through the formation of 3 subcomplexes. Subcomplex 1 contains RPN1 and TMEM258, subcomplex 2 contains the STT3A-specific subunits STT3A, DC2/OSTC, and KCP2 as well as the core subunit OST4, and subcomplex 3 contains RPN2, DAD1, and OST48. The STT3A complex can form stable complexes with the Sec61 complex or with both the Sec61 and TRAP complexes. Interacts with DDI2. Interacts with TMEM35A/NACHO.</text>
</comment>